<dbReference type="GO" id="GO:0005783">
    <property type="term" value="C:endoplasmic reticulum"/>
    <property type="evidence" value="ECO:0007669"/>
    <property type="project" value="TreeGrafter"/>
</dbReference>
<dbReference type="AlphaFoldDB" id="A0AAW2I7E9"/>
<comment type="catalytic activity">
    <reaction evidence="3">
        <text>a 1,2-diacyl-sn-glycero-3-phospho-(1D-myo-inositol 4-phosphate) + H2O = a 1,2-diacyl-sn-glycero-3-phospho-(1D-myo-inositol) + phosphate</text>
        <dbReference type="Rhea" id="RHEA:55652"/>
        <dbReference type="ChEBI" id="CHEBI:15377"/>
        <dbReference type="ChEBI" id="CHEBI:43474"/>
        <dbReference type="ChEBI" id="CHEBI:57880"/>
        <dbReference type="ChEBI" id="CHEBI:58178"/>
    </reaction>
    <physiologicalReaction direction="left-to-right" evidence="3">
        <dbReference type="Rhea" id="RHEA:55653"/>
    </physiologicalReaction>
</comment>
<reference evidence="9" key="1">
    <citation type="journal article" date="2024" name="Gigascience">
        <title>Chromosome-level genome of the poultry shaft louse Menopon gallinae provides insight into the host-switching and adaptive evolution of parasitic lice.</title>
        <authorList>
            <person name="Xu Y."/>
            <person name="Ma L."/>
            <person name="Liu S."/>
            <person name="Liang Y."/>
            <person name="Liu Q."/>
            <person name="He Z."/>
            <person name="Tian L."/>
            <person name="Duan Y."/>
            <person name="Cai W."/>
            <person name="Li H."/>
            <person name="Song F."/>
        </authorList>
    </citation>
    <scope>NUCLEOTIDE SEQUENCE</scope>
    <source>
        <strain evidence="9">Cailab_2023a</strain>
    </source>
</reference>
<comment type="catalytic activity">
    <reaction evidence="2">
        <text>a 1,2-diacyl-sn-glycero-3-phospho-(1D-myo-inositol-3-phosphate) + H2O = a 1,2-diacyl-sn-glycero-3-phospho-(1D-myo-inositol) + phosphate</text>
        <dbReference type="Rhea" id="RHEA:12316"/>
        <dbReference type="ChEBI" id="CHEBI:15377"/>
        <dbReference type="ChEBI" id="CHEBI:43474"/>
        <dbReference type="ChEBI" id="CHEBI:57880"/>
        <dbReference type="ChEBI" id="CHEBI:58088"/>
        <dbReference type="EC" id="3.1.3.64"/>
    </reaction>
    <physiologicalReaction direction="left-to-right" evidence="2">
        <dbReference type="Rhea" id="RHEA:12317"/>
    </physiologicalReaction>
</comment>
<dbReference type="PANTHER" id="PTHR45662:SF2">
    <property type="entry name" value="PHOSPHATIDYLINOSITOL-3-PHOSPHATASE SAC1"/>
    <property type="match status" value="1"/>
</dbReference>
<protein>
    <recommendedName>
        <fullName evidence="4">Phosphatidylinositol-3-phosphatase SAC1</fullName>
        <ecNumber evidence="1">3.1.3.64</ecNumber>
    </recommendedName>
    <alternativeName>
        <fullName evidence="6">Phosphatidylinositol-4-phosphate phosphatase</fullName>
    </alternativeName>
    <alternativeName>
        <fullName evidence="5">Suppressor of actin mutations 1-like protein</fullName>
    </alternativeName>
</protein>
<gene>
    <name evidence="9" type="ORF">PYX00_004852</name>
</gene>
<feature type="transmembrane region" description="Helical" evidence="7">
    <location>
        <begin position="527"/>
        <end position="546"/>
    </location>
</feature>
<sequence>MEIKMDDVPDLYSEIILYVTPDKFYLGSKASPDGIVCIDRVTEEFQFNLHRCDIPETATHKHIVGVLGTIRLIAGNYLIVVTGRKKIGTINGQSIWMVTSTEIISYSKTYLHLNEKQMSENRTYLNMVESVLQTPYFYFSYTYDLTHTLQRLQHTPPEFLKLSLHERADERFLWNNHLLKEFTNYKELSRFCLSLLHGFISINNISVNGNCFTWTVISRRSTQRVGARLFCRGTDHNGNVSNFVETEQIVECGLNKASFVQTRGSIPLFWHQLPTLKYKPKPKLIVTDLHSEAFQRHMSSQIFHYGKLVLVNLIDQHGSEFELEKAYRQHAETLNQRCVRYEGFDFHRECRRMRYDRLSILIDRIAHEQDEFGYFLRNSEGTIVSDQEGVFRTNCIDCLDRTNVVQSLLARRNLTAVLQKMRILRPDQRVEDQPGLEELFKNIWADNADVLSIEYSGTPALKTDFTRTGKRTRMGALRDGINSLTRYYKNNFSDGFRQDALDLFVGNYIVKDGEGVSIICPLDRKKGWKYITFPLVLLIAISMFFANVITPSEYNTETLLYLLFWGSMVAGTLATIFNYGTEFVDYPKLLEK</sequence>
<evidence type="ECO:0000256" key="7">
    <source>
        <dbReference type="SAM" id="Phobius"/>
    </source>
</evidence>
<dbReference type="PROSITE" id="PS50275">
    <property type="entry name" value="SAC"/>
    <property type="match status" value="1"/>
</dbReference>
<accession>A0AAW2I7E9</accession>
<proteinExistence type="predicted"/>
<evidence type="ECO:0000256" key="2">
    <source>
        <dbReference type="ARBA" id="ARBA00036631"/>
    </source>
</evidence>
<evidence type="ECO:0000256" key="1">
    <source>
        <dbReference type="ARBA" id="ARBA00013038"/>
    </source>
</evidence>
<keyword evidence="7" id="KW-0472">Membrane</keyword>
<evidence type="ECO:0000256" key="3">
    <source>
        <dbReference type="ARBA" id="ARBA00036807"/>
    </source>
</evidence>
<dbReference type="InterPro" id="IPR002013">
    <property type="entry name" value="SAC_dom"/>
</dbReference>
<name>A0AAW2I7E9_9NEOP</name>
<feature type="transmembrane region" description="Helical" evidence="7">
    <location>
        <begin position="558"/>
        <end position="580"/>
    </location>
</feature>
<evidence type="ECO:0000256" key="6">
    <source>
        <dbReference type="ARBA" id="ARBA00041911"/>
    </source>
</evidence>
<dbReference type="GO" id="GO:0043812">
    <property type="term" value="F:phosphatidylinositol-4-phosphate phosphatase activity"/>
    <property type="evidence" value="ECO:0007669"/>
    <property type="project" value="TreeGrafter"/>
</dbReference>
<keyword evidence="7" id="KW-0812">Transmembrane</keyword>
<keyword evidence="7" id="KW-1133">Transmembrane helix</keyword>
<dbReference type="Pfam" id="PF02383">
    <property type="entry name" value="Syja_N"/>
    <property type="match status" value="1"/>
</dbReference>
<dbReference type="GO" id="GO:0004438">
    <property type="term" value="F:phosphatidylinositol-3-phosphate phosphatase activity"/>
    <property type="evidence" value="ECO:0007669"/>
    <property type="project" value="UniProtKB-EC"/>
</dbReference>
<dbReference type="PANTHER" id="PTHR45662">
    <property type="entry name" value="PHOSPHATIDYLINOSITIDE PHOSPHATASE SAC1"/>
    <property type="match status" value="1"/>
</dbReference>
<dbReference type="GO" id="GO:0046856">
    <property type="term" value="P:phosphatidylinositol dephosphorylation"/>
    <property type="evidence" value="ECO:0007669"/>
    <property type="project" value="TreeGrafter"/>
</dbReference>
<evidence type="ECO:0000313" key="9">
    <source>
        <dbReference type="EMBL" id="KAL0277627.1"/>
    </source>
</evidence>
<dbReference type="EMBL" id="JARGDH010000002">
    <property type="protein sequence ID" value="KAL0277627.1"/>
    <property type="molecule type" value="Genomic_DNA"/>
</dbReference>
<evidence type="ECO:0000256" key="4">
    <source>
        <dbReference type="ARBA" id="ARBA00040795"/>
    </source>
</evidence>
<comment type="caution">
    <text evidence="9">The sequence shown here is derived from an EMBL/GenBank/DDBJ whole genome shotgun (WGS) entry which is preliminary data.</text>
</comment>
<evidence type="ECO:0000256" key="5">
    <source>
        <dbReference type="ARBA" id="ARBA00041396"/>
    </source>
</evidence>
<dbReference type="EC" id="3.1.3.64" evidence="1"/>
<feature type="domain" description="SAC" evidence="8">
    <location>
        <begin position="128"/>
        <end position="457"/>
    </location>
</feature>
<organism evidence="9">
    <name type="scientific">Menopon gallinae</name>
    <name type="common">poultry shaft louse</name>
    <dbReference type="NCBI Taxonomy" id="328185"/>
    <lineage>
        <taxon>Eukaryota</taxon>
        <taxon>Metazoa</taxon>
        <taxon>Ecdysozoa</taxon>
        <taxon>Arthropoda</taxon>
        <taxon>Hexapoda</taxon>
        <taxon>Insecta</taxon>
        <taxon>Pterygota</taxon>
        <taxon>Neoptera</taxon>
        <taxon>Paraneoptera</taxon>
        <taxon>Psocodea</taxon>
        <taxon>Troctomorpha</taxon>
        <taxon>Phthiraptera</taxon>
        <taxon>Amblycera</taxon>
        <taxon>Menoponidae</taxon>
        <taxon>Menopon</taxon>
    </lineage>
</organism>
<evidence type="ECO:0000259" key="8">
    <source>
        <dbReference type="PROSITE" id="PS50275"/>
    </source>
</evidence>